<keyword evidence="2" id="KW-1185">Reference proteome</keyword>
<reference evidence="1" key="2">
    <citation type="submission" date="2020-05" db="UniProtKB">
        <authorList>
            <consortium name="EnsemblMetazoa"/>
        </authorList>
    </citation>
    <scope>IDENTIFICATION</scope>
    <source>
        <strain evidence="1">LVP_AGWG</strain>
    </source>
</reference>
<reference evidence="1 2" key="1">
    <citation type="submission" date="2017-06" db="EMBL/GenBank/DDBJ databases">
        <title>Aedes aegypti genome working group (AGWG) sequencing and assembly.</title>
        <authorList>
            <consortium name="Aedes aegypti Genome Working Group (AGWG)"/>
            <person name="Matthews B.J."/>
        </authorList>
    </citation>
    <scope>NUCLEOTIDE SEQUENCE [LARGE SCALE GENOMIC DNA]</scope>
    <source>
        <strain evidence="1 2">LVP_AGWG</strain>
    </source>
</reference>
<evidence type="ECO:0000313" key="1">
    <source>
        <dbReference type="EnsemblMetazoa" id="AAEL005882-PB"/>
    </source>
</evidence>
<protein>
    <submittedName>
        <fullName evidence="1">Uncharacterized protein</fullName>
    </submittedName>
</protein>
<gene>
    <name evidence="1" type="primary">5567125</name>
</gene>
<dbReference type="OrthoDB" id="7768716at2759"/>
<proteinExistence type="predicted"/>
<dbReference type="EnsemblMetazoa" id="AAEL005882-RB">
    <property type="protein sequence ID" value="AAEL005882-PB"/>
    <property type="gene ID" value="AAEL005882"/>
</dbReference>
<evidence type="ECO:0000313" key="2">
    <source>
        <dbReference type="Proteomes" id="UP000008820"/>
    </source>
</evidence>
<name>A0A6I8TBX6_AEDAE</name>
<dbReference type="InParanoid" id="A0A6I8TBX6"/>
<accession>A0A6I8TBX6</accession>
<organism evidence="1 2">
    <name type="scientific">Aedes aegypti</name>
    <name type="common">Yellowfever mosquito</name>
    <name type="synonym">Culex aegypti</name>
    <dbReference type="NCBI Taxonomy" id="7159"/>
    <lineage>
        <taxon>Eukaryota</taxon>
        <taxon>Metazoa</taxon>
        <taxon>Ecdysozoa</taxon>
        <taxon>Arthropoda</taxon>
        <taxon>Hexapoda</taxon>
        <taxon>Insecta</taxon>
        <taxon>Pterygota</taxon>
        <taxon>Neoptera</taxon>
        <taxon>Endopterygota</taxon>
        <taxon>Diptera</taxon>
        <taxon>Nematocera</taxon>
        <taxon>Culicoidea</taxon>
        <taxon>Culicidae</taxon>
        <taxon>Culicinae</taxon>
        <taxon>Aedini</taxon>
        <taxon>Aedes</taxon>
        <taxon>Stegomyia</taxon>
    </lineage>
</organism>
<dbReference type="Proteomes" id="UP000008820">
    <property type="component" value="Chromosome 2"/>
</dbReference>
<sequence length="259" mass="28340">MQPENDTSGTTAASSHLQFLSNIAHGSFGLAKYAYHKTGDASNYVVNGIKDSSHTAQVVDASKNVYSTAKDYHRKICESPITEQTLQWTGSALRYMAGATYNTGLQAYQIVSTNPITGPVLRFTGAGIGSAITLNLMATSVASRAGRELVRASCIRNSLWIFNKLHLPNTLRASAVFAGVSTQNYIASGVIPGLFTAWAIYDGYRVARYCYDAYQDKERERSQQAERLNEAVQMLFDFPEDLAAQQIKTNNSKGLKSKL</sequence>
<dbReference type="AlphaFoldDB" id="A0A6I8TBX6"/>